<name>A0A803NKQ1_CANSA</name>
<organism evidence="1 2">
    <name type="scientific">Cannabis sativa</name>
    <name type="common">Hemp</name>
    <name type="synonym">Marijuana</name>
    <dbReference type="NCBI Taxonomy" id="3483"/>
    <lineage>
        <taxon>Eukaryota</taxon>
        <taxon>Viridiplantae</taxon>
        <taxon>Streptophyta</taxon>
        <taxon>Embryophyta</taxon>
        <taxon>Tracheophyta</taxon>
        <taxon>Spermatophyta</taxon>
        <taxon>Magnoliopsida</taxon>
        <taxon>eudicotyledons</taxon>
        <taxon>Gunneridae</taxon>
        <taxon>Pentapetalae</taxon>
        <taxon>rosids</taxon>
        <taxon>fabids</taxon>
        <taxon>Rosales</taxon>
        <taxon>Cannabaceae</taxon>
        <taxon>Cannabis</taxon>
    </lineage>
</organism>
<dbReference type="AlphaFoldDB" id="A0A803NKQ1"/>
<evidence type="ECO:0000313" key="2">
    <source>
        <dbReference type="Proteomes" id="UP000596661"/>
    </source>
</evidence>
<dbReference type="EnsemblPlants" id="evm.model.01.2325">
    <property type="protein sequence ID" value="cds.evm.model.01.2325"/>
    <property type="gene ID" value="evm.TU.01.2325"/>
</dbReference>
<keyword evidence="2" id="KW-1185">Reference proteome</keyword>
<dbReference type="Gene3D" id="1.25.40.10">
    <property type="entry name" value="Tetratricopeptide repeat domain"/>
    <property type="match status" value="1"/>
</dbReference>
<dbReference type="PANTHER" id="PTHR47594">
    <property type="entry name" value="PPR CONTAINING PLANT-LIKE PROTEIN"/>
    <property type="match status" value="1"/>
</dbReference>
<protein>
    <submittedName>
        <fullName evidence="1">Uncharacterized protein</fullName>
    </submittedName>
</protein>
<accession>A0A803NKQ1</accession>
<dbReference type="GO" id="GO:0003723">
    <property type="term" value="F:RNA binding"/>
    <property type="evidence" value="ECO:0007669"/>
    <property type="project" value="InterPro"/>
</dbReference>
<dbReference type="InterPro" id="IPR044190">
    <property type="entry name" value="THA8-like"/>
</dbReference>
<dbReference type="EMBL" id="UZAU01000070">
    <property type="status" value="NOT_ANNOTATED_CDS"/>
    <property type="molecule type" value="Genomic_DNA"/>
</dbReference>
<reference evidence="1" key="1">
    <citation type="submission" date="2018-11" db="EMBL/GenBank/DDBJ databases">
        <authorList>
            <person name="Grassa J C."/>
        </authorList>
    </citation>
    <scope>NUCLEOTIDE SEQUENCE [LARGE SCALE GENOMIC DNA]</scope>
</reference>
<dbReference type="Gramene" id="evm.model.01.2325">
    <property type="protein sequence ID" value="cds.evm.model.01.2325"/>
    <property type="gene ID" value="evm.TU.01.2325"/>
</dbReference>
<dbReference type="GO" id="GO:0009658">
    <property type="term" value="P:chloroplast organization"/>
    <property type="evidence" value="ECO:0007669"/>
    <property type="project" value="InterPro"/>
</dbReference>
<dbReference type="InterPro" id="IPR011990">
    <property type="entry name" value="TPR-like_helical_dom_sf"/>
</dbReference>
<dbReference type="PANTHER" id="PTHR47594:SF3">
    <property type="entry name" value="PROTEIN THYLAKOID ASSEMBLY 8, CHLOROPLASTIC"/>
    <property type="match status" value="1"/>
</dbReference>
<reference evidence="1" key="2">
    <citation type="submission" date="2021-03" db="UniProtKB">
        <authorList>
            <consortium name="EnsemblPlants"/>
        </authorList>
    </citation>
    <scope>IDENTIFICATION</scope>
</reference>
<dbReference type="Proteomes" id="UP000596661">
    <property type="component" value="Chromosome 1"/>
</dbReference>
<dbReference type="GO" id="GO:0000373">
    <property type="term" value="P:Group II intron splicing"/>
    <property type="evidence" value="ECO:0007669"/>
    <property type="project" value="InterPro"/>
</dbReference>
<sequence>MNELLRQDQCVLALQAFTTIRLEYQAELFLYAAMVKALSRNGMAEDIGRLIVDLEEAGGGVWWDDKGVITLRIESGDWVM</sequence>
<proteinExistence type="predicted"/>
<evidence type="ECO:0000313" key="1">
    <source>
        <dbReference type="EnsemblPlants" id="cds.evm.model.01.2325"/>
    </source>
</evidence>